<dbReference type="Proteomes" id="UP000321379">
    <property type="component" value="Unassembled WGS sequence"/>
</dbReference>
<dbReference type="InterPro" id="IPR038770">
    <property type="entry name" value="Na+/solute_symporter_sf"/>
</dbReference>
<dbReference type="PIRSF" id="PIRSF026166">
    <property type="entry name" value="UCP026166"/>
    <property type="match status" value="1"/>
</dbReference>
<dbReference type="Gene3D" id="1.20.1530.20">
    <property type="match status" value="1"/>
</dbReference>
<feature type="transmembrane region" description="Helical" evidence="1">
    <location>
        <begin position="212"/>
        <end position="231"/>
    </location>
</feature>
<comment type="caution">
    <text evidence="2">The sequence shown here is derived from an EMBL/GenBank/DDBJ whole genome shotgun (WGS) entry which is preliminary data.</text>
</comment>
<feature type="transmembrane region" description="Helical" evidence="1">
    <location>
        <begin position="237"/>
        <end position="258"/>
    </location>
</feature>
<dbReference type="AlphaFoldDB" id="A0A5C8UL92"/>
<organism evidence="2 3">
    <name type="scientific">Lacisediminihabitans profunda</name>
    <dbReference type="NCBI Taxonomy" id="2594790"/>
    <lineage>
        <taxon>Bacteria</taxon>
        <taxon>Bacillati</taxon>
        <taxon>Actinomycetota</taxon>
        <taxon>Actinomycetes</taxon>
        <taxon>Micrococcales</taxon>
        <taxon>Microbacteriaceae</taxon>
        <taxon>Lacisediminihabitans</taxon>
    </lineage>
</organism>
<keyword evidence="1" id="KW-0472">Membrane</keyword>
<proteinExistence type="predicted"/>
<keyword evidence="1" id="KW-0812">Transmembrane</keyword>
<feature type="transmembrane region" description="Helical" evidence="1">
    <location>
        <begin position="21"/>
        <end position="41"/>
    </location>
</feature>
<keyword evidence="3" id="KW-1185">Reference proteome</keyword>
<feature type="transmembrane region" description="Helical" evidence="1">
    <location>
        <begin position="109"/>
        <end position="130"/>
    </location>
</feature>
<sequence length="335" mass="35211">MTLGALPLRGPRGAISKLDPFLAAMALVIVLATLLPARGASASFVSVGSYIAIVLLFFLNGVRLPTREAIEGLKNWKLHSAVLIASFVIFPILGFAARLTVPWLLTPQLYVGVMFLSTLPSTVQSSIAFTSIAKGNVGAAICAASLSNLLGIVLSPLLVALFLGRSGSFSLGTLSSIALQILVPFVAGQLLRRWLAPVESRHRSITKVVDRGSILVVVYSAFSASVIGGIWKQLSIWSVLGVVVADIVLLALVLVITARGSKLLGFSRMDQIAIIFCGSKKSLTTGVPIAAVQFAGPTLGLTIFPLMLFHQIQIIVGAVLASRFARLDNLAGGGE</sequence>
<dbReference type="RefSeq" id="WP_147784583.1">
    <property type="nucleotide sequence ID" value="NZ_VRMG01000010.1"/>
</dbReference>
<evidence type="ECO:0000256" key="1">
    <source>
        <dbReference type="SAM" id="Phobius"/>
    </source>
</evidence>
<name>A0A5C8UL92_9MICO</name>
<gene>
    <name evidence="2" type="ORF">FVP33_15415</name>
</gene>
<feature type="transmembrane region" description="Helical" evidence="1">
    <location>
        <begin position="47"/>
        <end position="66"/>
    </location>
</feature>
<dbReference type="PANTHER" id="PTHR18640">
    <property type="entry name" value="SOLUTE CARRIER FAMILY 10 MEMBER 7"/>
    <property type="match status" value="1"/>
</dbReference>
<dbReference type="Pfam" id="PF13593">
    <property type="entry name" value="SBF_like"/>
    <property type="match status" value="1"/>
</dbReference>
<evidence type="ECO:0000313" key="2">
    <source>
        <dbReference type="EMBL" id="TXN28913.1"/>
    </source>
</evidence>
<accession>A0A5C8UL92</accession>
<reference evidence="2 3" key="1">
    <citation type="submission" date="2019-08" db="EMBL/GenBank/DDBJ databases">
        <title>Bacterial whole genome sequence for Glaciihabitans sp. CHu50b-6-2.</title>
        <authorList>
            <person name="Jin L."/>
        </authorList>
    </citation>
    <scope>NUCLEOTIDE SEQUENCE [LARGE SCALE GENOMIC DNA]</scope>
    <source>
        <strain evidence="2 3">CHu50b-6-2</strain>
    </source>
</reference>
<dbReference type="PANTHER" id="PTHR18640:SF5">
    <property type="entry name" value="SODIUM_BILE ACID COTRANSPORTER 7"/>
    <property type="match status" value="1"/>
</dbReference>
<feature type="transmembrane region" description="Helical" evidence="1">
    <location>
        <begin position="137"/>
        <end position="163"/>
    </location>
</feature>
<dbReference type="GO" id="GO:0005886">
    <property type="term" value="C:plasma membrane"/>
    <property type="evidence" value="ECO:0007669"/>
    <property type="project" value="TreeGrafter"/>
</dbReference>
<dbReference type="InterPro" id="IPR016833">
    <property type="entry name" value="Put_Na-Bile_cotransptr"/>
</dbReference>
<evidence type="ECO:0000313" key="3">
    <source>
        <dbReference type="Proteomes" id="UP000321379"/>
    </source>
</evidence>
<feature type="transmembrane region" description="Helical" evidence="1">
    <location>
        <begin position="169"/>
        <end position="191"/>
    </location>
</feature>
<protein>
    <submittedName>
        <fullName evidence="2">Bile acid:sodium symporter</fullName>
    </submittedName>
</protein>
<dbReference type="EMBL" id="VRMG01000010">
    <property type="protein sequence ID" value="TXN28913.1"/>
    <property type="molecule type" value="Genomic_DNA"/>
</dbReference>
<feature type="transmembrane region" description="Helical" evidence="1">
    <location>
        <begin position="78"/>
        <end position="97"/>
    </location>
</feature>
<keyword evidence="1" id="KW-1133">Transmembrane helix</keyword>